<dbReference type="AlphaFoldDB" id="A0AAD1I3Z6"/>
<protein>
    <submittedName>
        <fullName evidence="1">Uncharacterized protein</fullName>
    </submittedName>
</protein>
<dbReference type="EMBL" id="AP022564">
    <property type="protein sequence ID" value="BBX23431.1"/>
    <property type="molecule type" value="Genomic_DNA"/>
</dbReference>
<name>A0AAD1I3Z6_9MYCO</name>
<dbReference type="Proteomes" id="UP000467636">
    <property type="component" value="Chromosome"/>
</dbReference>
<evidence type="ECO:0000313" key="1">
    <source>
        <dbReference type="EMBL" id="BBX23431.1"/>
    </source>
</evidence>
<evidence type="ECO:0000313" key="2">
    <source>
        <dbReference type="Proteomes" id="UP000467636"/>
    </source>
</evidence>
<reference evidence="1 2" key="1">
    <citation type="journal article" date="2019" name="Emerg. Microbes Infect.">
        <title>Comprehensive subspecies identification of 175 nontuberculous mycobacteria species based on 7547 genomic profiles.</title>
        <authorList>
            <person name="Matsumoto Y."/>
            <person name="Kinjo T."/>
            <person name="Motooka D."/>
            <person name="Nabeya D."/>
            <person name="Jung N."/>
            <person name="Uechi K."/>
            <person name="Horii T."/>
            <person name="Iida T."/>
            <person name="Fujita J."/>
            <person name="Nakamura S."/>
        </authorList>
    </citation>
    <scope>NUCLEOTIDE SEQUENCE [LARGE SCALE GENOMIC DNA]</scope>
    <source>
        <strain evidence="1 2">JCM 12143</strain>
    </source>
</reference>
<accession>A0AAD1I3Z6</accession>
<organism evidence="1 2">
    <name type="scientific">Mycolicibacter terrae</name>
    <dbReference type="NCBI Taxonomy" id="1788"/>
    <lineage>
        <taxon>Bacteria</taxon>
        <taxon>Bacillati</taxon>
        <taxon>Actinomycetota</taxon>
        <taxon>Actinomycetes</taxon>
        <taxon>Mycobacteriales</taxon>
        <taxon>Mycobacteriaceae</taxon>
        <taxon>Mycolicibacter</taxon>
    </lineage>
</organism>
<proteinExistence type="predicted"/>
<gene>
    <name evidence="1" type="ORF">MTER_28420</name>
</gene>
<keyword evidence="2" id="KW-1185">Reference proteome</keyword>
<sequence>MLASGALQVAAIAGGANSVASTVPSTIAGTIAAETIRRVADMSHLSGTAPGLACCDDSCW</sequence>